<accession>A0ABY9XUR5</accession>
<protein>
    <recommendedName>
        <fullName evidence="3">Glycosyltransferase</fullName>
    </recommendedName>
</protein>
<name>A0ABY9XUR5_9FLAO</name>
<proteinExistence type="predicted"/>
<gene>
    <name evidence="1" type="ORF">RHP51_02675</name>
</gene>
<dbReference type="EMBL" id="CP134537">
    <property type="protein sequence ID" value="WNH09649.1"/>
    <property type="molecule type" value="Genomic_DNA"/>
</dbReference>
<evidence type="ECO:0000313" key="2">
    <source>
        <dbReference type="Proteomes" id="UP001302806"/>
    </source>
</evidence>
<dbReference type="Proteomes" id="UP001302806">
    <property type="component" value="Chromosome"/>
</dbReference>
<reference evidence="1 2" key="1">
    <citation type="submission" date="2023-09" db="EMBL/GenBank/DDBJ databases">
        <title>Thalassobella suaedae gen. nov., sp. nov., a marine bacterium of the family Flavobacteriaceae isolated from a halophyte Suaeda japonica.</title>
        <authorList>
            <person name="Lee S.Y."/>
            <person name="Hwang C.Y."/>
        </authorList>
    </citation>
    <scope>NUCLEOTIDE SEQUENCE [LARGE SCALE GENOMIC DNA]</scope>
    <source>
        <strain evidence="1 2">HL-DH14</strain>
    </source>
</reference>
<sequence length="67" mass="7377">MNVLQLIDSLHAGGAERVALNYANALVPKIETSYLCATREEGLLKESLSKDVPYIFLNKKSALDLKV</sequence>
<evidence type="ECO:0000313" key="1">
    <source>
        <dbReference type="EMBL" id="WNH09649.1"/>
    </source>
</evidence>
<organism evidence="1 2">
    <name type="scientific">Thalassobellus suaedae</name>
    <dbReference type="NCBI Taxonomy" id="3074124"/>
    <lineage>
        <taxon>Bacteria</taxon>
        <taxon>Pseudomonadati</taxon>
        <taxon>Bacteroidota</taxon>
        <taxon>Flavobacteriia</taxon>
        <taxon>Flavobacteriales</taxon>
        <taxon>Flavobacteriaceae</taxon>
        <taxon>Thalassobellus</taxon>
    </lineage>
</organism>
<evidence type="ECO:0008006" key="3">
    <source>
        <dbReference type="Google" id="ProtNLM"/>
    </source>
</evidence>
<dbReference type="RefSeq" id="WP_415866075.1">
    <property type="nucleotide sequence ID" value="NZ_CP134537.1"/>
</dbReference>